<dbReference type="EMBL" id="AOLZ01000022">
    <property type="protein sequence ID" value="EMA35941.1"/>
    <property type="molecule type" value="Genomic_DNA"/>
</dbReference>
<protein>
    <recommendedName>
        <fullName evidence="5">Lipoprotein</fullName>
    </recommendedName>
</protein>
<dbReference type="RefSeq" id="WP_007140496.1">
    <property type="nucleotide sequence ID" value="NZ_AOLZ01000022.1"/>
</dbReference>
<accession>M0LR17</accession>
<dbReference type="AlphaFoldDB" id="M0LR17"/>
<evidence type="ECO:0000313" key="3">
    <source>
        <dbReference type="Proteomes" id="UP000011555"/>
    </source>
</evidence>
<dbReference type="eggNOG" id="arCOG11189">
    <property type="taxonomic scope" value="Archaea"/>
</dbReference>
<dbReference type="KEGG" id="hlc:CHINAEXTREME19795"/>
<sequence>MSSSRFSPHCTRRRILATSTTVPLVLGGCLDRATETAAVDTRLAGLTVVNFDDERHVVHARMVEDDESVYERSLEVPAADSETGNPGEAVFEGIPAEAGGYVLHARRDDQTREERKTVDFREYDHECVELMIRVGDPVRDDLESYLSIWRSFGCSADG</sequence>
<proteinExistence type="predicted"/>
<name>M0LR17_NATLA</name>
<dbReference type="EMBL" id="CP019285">
    <property type="protein sequence ID" value="APW99873.1"/>
    <property type="molecule type" value="Genomic_DNA"/>
</dbReference>
<evidence type="ECO:0008006" key="5">
    <source>
        <dbReference type="Google" id="ProtNLM"/>
    </source>
</evidence>
<evidence type="ECO:0000313" key="4">
    <source>
        <dbReference type="Proteomes" id="UP000186547"/>
    </source>
</evidence>
<dbReference type="GeneID" id="30923417"/>
<dbReference type="Proteomes" id="UP000186547">
    <property type="component" value="Chromosome"/>
</dbReference>
<organism evidence="2 3">
    <name type="scientific">Natronobacterium lacisalsi AJ5</name>
    <dbReference type="NCBI Taxonomy" id="358396"/>
    <lineage>
        <taxon>Archaea</taxon>
        <taxon>Methanobacteriati</taxon>
        <taxon>Methanobacteriota</taxon>
        <taxon>Stenosarchaea group</taxon>
        <taxon>Halobacteria</taxon>
        <taxon>Halobacteriales</taxon>
        <taxon>Natrialbaceae</taxon>
        <taxon>Natronobacterium</taxon>
    </lineage>
</organism>
<gene>
    <name evidence="2" type="ORF">C445_03758</name>
    <name evidence="1" type="ORF">CHINAEXTREME_19795</name>
</gene>
<dbReference type="PROSITE" id="PS51257">
    <property type="entry name" value="PROKAR_LIPOPROTEIN"/>
    <property type="match status" value="1"/>
</dbReference>
<dbReference type="Proteomes" id="UP000011555">
    <property type="component" value="Unassembled WGS sequence"/>
</dbReference>
<evidence type="ECO:0000313" key="1">
    <source>
        <dbReference type="EMBL" id="APW99873.1"/>
    </source>
</evidence>
<reference evidence="1 4" key="1">
    <citation type="journal article" date="2011" name="J. Bacteriol.">
        <title>Genome sequence of Halobiforma lacisalsi AJ5, an extremely halophilic archaeon which harbors a bop gene.</title>
        <authorList>
            <person name="Jiang X."/>
            <person name="Wang S."/>
            <person name="Cheng H."/>
            <person name="Huo Y."/>
            <person name="Zhang X."/>
            <person name="Zhu X."/>
            <person name="Han X."/>
            <person name="Ni P."/>
            <person name="Wu M."/>
        </authorList>
    </citation>
    <scope>NUCLEOTIDE SEQUENCE [LARGE SCALE GENOMIC DNA]</scope>
    <source>
        <strain evidence="1 4">AJ5</strain>
    </source>
</reference>
<reference evidence="1" key="3">
    <citation type="submission" date="2017-01" db="EMBL/GenBank/DDBJ databases">
        <authorList>
            <person name="Mah S.A."/>
            <person name="Swanson W.J."/>
            <person name="Moy G.W."/>
            <person name="Vacquier V.D."/>
        </authorList>
    </citation>
    <scope>NUCLEOTIDE SEQUENCE</scope>
    <source>
        <strain evidence="1">AJ5</strain>
    </source>
</reference>
<reference evidence="2 3" key="2">
    <citation type="journal article" date="2014" name="PLoS Genet.">
        <title>Phylogenetically driven sequencing of extremely halophilic archaea reveals strategies for static and dynamic osmo-response.</title>
        <authorList>
            <person name="Becker E.A."/>
            <person name="Seitzer P.M."/>
            <person name="Tritt A."/>
            <person name="Larsen D."/>
            <person name="Krusor M."/>
            <person name="Yao A.I."/>
            <person name="Wu D."/>
            <person name="Madern D."/>
            <person name="Eisen J.A."/>
            <person name="Darling A.E."/>
            <person name="Facciotti M.T."/>
        </authorList>
    </citation>
    <scope>NUCLEOTIDE SEQUENCE [LARGE SCALE GENOMIC DNA]</scope>
    <source>
        <strain evidence="2 3">AJ5</strain>
    </source>
</reference>
<evidence type="ECO:0000313" key="2">
    <source>
        <dbReference type="EMBL" id="EMA35941.1"/>
    </source>
</evidence>
<keyword evidence="3" id="KW-1185">Reference proteome</keyword>